<dbReference type="Proteomes" id="UP000235703">
    <property type="component" value="Unassembled WGS sequence"/>
</dbReference>
<feature type="transmembrane region" description="Helical" evidence="6">
    <location>
        <begin position="28"/>
        <end position="50"/>
    </location>
</feature>
<dbReference type="PANTHER" id="PTHR30168:SF0">
    <property type="entry name" value="INNER MEMBRANE PROTEIN"/>
    <property type="match status" value="1"/>
</dbReference>
<evidence type="ECO:0000313" key="8">
    <source>
        <dbReference type="Proteomes" id="UP000235703"/>
    </source>
</evidence>
<evidence type="ECO:0000256" key="1">
    <source>
        <dbReference type="ARBA" id="ARBA00004167"/>
    </source>
</evidence>
<protein>
    <recommendedName>
        <fullName evidence="9">Neutral zinc metallopeptidase</fullName>
    </recommendedName>
</protein>
<dbReference type="PANTHER" id="PTHR30168">
    <property type="entry name" value="PUTATIVE MEMBRANE PROTEIN YPFJ"/>
    <property type="match status" value="1"/>
</dbReference>
<feature type="compositionally biased region" description="Polar residues" evidence="5">
    <location>
        <begin position="1"/>
        <end position="16"/>
    </location>
</feature>
<organism evidence="7 8">
    <name type="scientific">Brevibacterium luteolum</name>
    <dbReference type="NCBI Taxonomy" id="199591"/>
    <lineage>
        <taxon>Bacteria</taxon>
        <taxon>Bacillati</taxon>
        <taxon>Actinomycetota</taxon>
        <taxon>Actinomycetes</taxon>
        <taxon>Micrococcales</taxon>
        <taxon>Brevibacteriaceae</taxon>
        <taxon>Brevibacterium</taxon>
    </lineage>
</organism>
<dbReference type="InterPro" id="IPR007343">
    <property type="entry name" value="Uncharacterised_pept_Zn_put"/>
</dbReference>
<keyword evidence="3 6" id="KW-1133">Transmembrane helix</keyword>
<accession>A0A2N6PKS5</accession>
<dbReference type="GeneID" id="86842543"/>
<sequence length="303" mass="32058">MTFNPGSQLDTSQVSRRSGGGMGGPIKVGGGIGSIAVLILGVILFGPGFINQGLGEGSSYDYSQVGEQDGGQSLAEQCQTGEDANRNIECRVVGTVNSLNTYWDGGASRLGVRYHRPEVVLTSGSWQTGCGAASSAMGPFYCPADETAYFDVGFFDQLRSQYGAGQGPLAEEYVIAHEFGHHIQRLTGDINRAQQGDTGPQSSAVRLELQADCYAGVWASNASKTKDSGTGQPYLQPLTAADIRSAVSAAEAVGDDRIQEKAQGRVTPENFTHGSSEQRETWFMRGYEDGDPAACDTFSAGRI</sequence>
<reference evidence="7 8" key="1">
    <citation type="submission" date="2017-09" db="EMBL/GenBank/DDBJ databases">
        <title>Bacterial strain isolated from the female urinary microbiota.</title>
        <authorList>
            <person name="Thomas-White K."/>
            <person name="Kumar N."/>
            <person name="Forster S."/>
            <person name="Putonti C."/>
            <person name="Lawley T."/>
            <person name="Wolfe A.J."/>
        </authorList>
    </citation>
    <scope>NUCLEOTIDE SEQUENCE [LARGE SCALE GENOMIC DNA]</scope>
    <source>
        <strain evidence="7 8">UMB0680</strain>
    </source>
</reference>
<keyword evidence="4 6" id="KW-0472">Membrane</keyword>
<evidence type="ECO:0008006" key="9">
    <source>
        <dbReference type="Google" id="ProtNLM"/>
    </source>
</evidence>
<dbReference type="Pfam" id="PF04228">
    <property type="entry name" value="Zn_peptidase"/>
    <property type="match status" value="1"/>
</dbReference>
<keyword evidence="8" id="KW-1185">Reference proteome</keyword>
<evidence type="ECO:0000256" key="6">
    <source>
        <dbReference type="SAM" id="Phobius"/>
    </source>
</evidence>
<dbReference type="GO" id="GO:0016020">
    <property type="term" value="C:membrane"/>
    <property type="evidence" value="ECO:0007669"/>
    <property type="project" value="UniProtKB-SubCell"/>
</dbReference>
<feature type="region of interest" description="Disordered" evidence="5">
    <location>
        <begin position="1"/>
        <end position="23"/>
    </location>
</feature>
<evidence type="ECO:0000256" key="5">
    <source>
        <dbReference type="SAM" id="MobiDB-lite"/>
    </source>
</evidence>
<comment type="caution">
    <text evidence="7">The sequence shown here is derived from an EMBL/GenBank/DDBJ whole genome shotgun (WGS) entry which is preliminary data.</text>
</comment>
<dbReference type="EMBL" id="PNFZ01000001">
    <property type="protein sequence ID" value="PMB99283.1"/>
    <property type="molecule type" value="Genomic_DNA"/>
</dbReference>
<name>A0A2N6PKS5_9MICO</name>
<evidence type="ECO:0000256" key="2">
    <source>
        <dbReference type="ARBA" id="ARBA00022692"/>
    </source>
</evidence>
<dbReference type="AlphaFoldDB" id="A0A2N6PKS5"/>
<dbReference type="RefSeq" id="WP_102160191.1">
    <property type="nucleotide sequence ID" value="NZ_JALXLX010000003.1"/>
</dbReference>
<dbReference type="SUPFAM" id="SSF55486">
    <property type="entry name" value="Metalloproteases ('zincins'), catalytic domain"/>
    <property type="match status" value="1"/>
</dbReference>
<evidence type="ECO:0000256" key="4">
    <source>
        <dbReference type="ARBA" id="ARBA00023136"/>
    </source>
</evidence>
<evidence type="ECO:0000313" key="7">
    <source>
        <dbReference type="EMBL" id="PMB99283.1"/>
    </source>
</evidence>
<dbReference type="OrthoDB" id="9774900at2"/>
<gene>
    <name evidence="7" type="ORF">CJ198_01745</name>
</gene>
<proteinExistence type="predicted"/>
<evidence type="ECO:0000256" key="3">
    <source>
        <dbReference type="ARBA" id="ARBA00022989"/>
    </source>
</evidence>
<comment type="subcellular location">
    <subcellularLocation>
        <location evidence="1">Membrane</location>
        <topology evidence="1">Single-pass membrane protein</topology>
    </subcellularLocation>
</comment>
<keyword evidence="2 6" id="KW-0812">Transmembrane</keyword>